<feature type="domain" description="HTH cro/C1-type" evidence="1">
    <location>
        <begin position="10"/>
        <end position="65"/>
    </location>
</feature>
<dbReference type="SMART" id="SM00530">
    <property type="entry name" value="HTH_XRE"/>
    <property type="match status" value="1"/>
</dbReference>
<dbReference type="Proteomes" id="UP000230886">
    <property type="component" value="Unassembled WGS sequence"/>
</dbReference>
<dbReference type="Gene3D" id="1.10.260.40">
    <property type="entry name" value="lambda repressor-like DNA-binding domains"/>
    <property type="match status" value="1"/>
</dbReference>
<organism evidence="2 3">
    <name type="scientific">Rhodococcus qingshengii</name>
    <dbReference type="NCBI Taxonomy" id="334542"/>
    <lineage>
        <taxon>Bacteria</taxon>
        <taxon>Bacillati</taxon>
        <taxon>Actinomycetota</taxon>
        <taxon>Actinomycetes</taxon>
        <taxon>Mycobacteriales</taxon>
        <taxon>Nocardiaceae</taxon>
        <taxon>Rhodococcus</taxon>
        <taxon>Rhodococcus erythropolis group</taxon>
    </lineage>
</organism>
<dbReference type="EMBL" id="NOVD01000082">
    <property type="protein sequence ID" value="PCK22172.1"/>
    <property type="molecule type" value="Genomic_DNA"/>
</dbReference>
<dbReference type="InterPro" id="IPR010982">
    <property type="entry name" value="Lambda_DNA-bd_dom_sf"/>
</dbReference>
<name>A0A2A5IYI2_RHOSG</name>
<dbReference type="RefSeq" id="WP_047269114.1">
    <property type="nucleotide sequence ID" value="NZ_JAGYWW010000007.1"/>
</dbReference>
<evidence type="ECO:0000259" key="1">
    <source>
        <dbReference type="PROSITE" id="PS50943"/>
    </source>
</evidence>
<proteinExistence type="predicted"/>
<dbReference type="AlphaFoldDB" id="A0A2A5IYI2"/>
<comment type="caution">
    <text evidence="2">The sequence shown here is derived from an EMBL/GenBank/DDBJ whole genome shotgun (WGS) entry which is preliminary data.</text>
</comment>
<dbReference type="CDD" id="cd00093">
    <property type="entry name" value="HTH_XRE"/>
    <property type="match status" value="1"/>
</dbReference>
<sequence>MTTPSTGTRIEKARLAANIPSQRKLAEEAGISQSTLSRIITDARPAKANELLAISMATGCTLAELTGTSTVADRVQYAARATNGANMEQMREQLIHFLELDAYLEDQGIGVCL</sequence>
<dbReference type="GO" id="GO:0003677">
    <property type="term" value="F:DNA binding"/>
    <property type="evidence" value="ECO:0007669"/>
    <property type="project" value="InterPro"/>
</dbReference>
<evidence type="ECO:0000313" key="3">
    <source>
        <dbReference type="Proteomes" id="UP000230886"/>
    </source>
</evidence>
<reference evidence="2 3" key="1">
    <citation type="submission" date="2017-07" db="EMBL/GenBank/DDBJ databases">
        <title>Draft sequence of Rhodococcus enclensis 23b-28.</title>
        <authorList>
            <person name="Besaury L."/>
            <person name="Sancelme M."/>
            <person name="Amato P."/>
            <person name="Lallement A."/>
            <person name="Delort A.-M."/>
        </authorList>
    </citation>
    <scope>NUCLEOTIDE SEQUENCE [LARGE SCALE GENOMIC DNA]</scope>
    <source>
        <strain evidence="2 3">23b-28</strain>
    </source>
</reference>
<dbReference type="SUPFAM" id="SSF47413">
    <property type="entry name" value="lambda repressor-like DNA-binding domains"/>
    <property type="match status" value="1"/>
</dbReference>
<accession>A0A2A5IYI2</accession>
<protein>
    <submittedName>
        <fullName evidence="2">XRE family transcriptional regulator</fullName>
    </submittedName>
</protein>
<dbReference type="PROSITE" id="PS50943">
    <property type="entry name" value="HTH_CROC1"/>
    <property type="match status" value="1"/>
</dbReference>
<dbReference type="InterPro" id="IPR001387">
    <property type="entry name" value="Cro/C1-type_HTH"/>
</dbReference>
<dbReference type="Pfam" id="PF01381">
    <property type="entry name" value="HTH_3"/>
    <property type="match status" value="1"/>
</dbReference>
<evidence type="ECO:0000313" key="2">
    <source>
        <dbReference type="EMBL" id="PCK22172.1"/>
    </source>
</evidence>
<gene>
    <name evidence="2" type="ORF">CHR55_32985</name>
</gene>